<comment type="caution">
    <text evidence="4">The sequence shown here is derived from an EMBL/GenBank/DDBJ whole genome shotgun (WGS) entry which is preliminary data.</text>
</comment>
<dbReference type="PANTHER" id="PTHR11203">
    <property type="entry name" value="CLEAVAGE AND POLYADENYLATION SPECIFICITY FACTOR FAMILY MEMBER"/>
    <property type="match status" value="1"/>
</dbReference>
<dbReference type="InterPro" id="IPR050698">
    <property type="entry name" value="MBL"/>
</dbReference>
<gene>
    <name evidence="4" type="ORF">BGE01nite_42860</name>
</gene>
<dbReference type="InterPro" id="IPR001279">
    <property type="entry name" value="Metallo-B-lactamas"/>
</dbReference>
<organism evidence="4 5">
    <name type="scientific">Brevifollis gellanilyticus</name>
    <dbReference type="NCBI Taxonomy" id="748831"/>
    <lineage>
        <taxon>Bacteria</taxon>
        <taxon>Pseudomonadati</taxon>
        <taxon>Verrucomicrobiota</taxon>
        <taxon>Verrucomicrobiia</taxon>
        <taxon>Verrucomicrobiales</taxon>
        <taxon>Verrucomicrobiaceae</taxon>
    </lineage>
</organism>
<dbReference type="CDD" id="cd16295">
    <property type="entry name" value="TTHA0252-CPSF-like_MBL-fold"/>
    <property type="match status" value="1"/>
</dbReference>
<name>A0A512ME23_9BACT</name>
<keyword evidence="5" id="KW-1185">Reference proteome</keyword>
<dbReference type="InterPro" id="IPR036866">
    <property type="entry name" value="RibonucZ/Hydroxyglut_hydro"/>
</dbReference>
<dbReference type="GO" id="GO:0004521">
    <property type="term" value="F:RNA endonuclease activity"/>
    <property type="evidence" value="ECO:0007669"/>
    <property type="project" value="TreeGrafter"/>
</dbReference>
<keyword evidence="1" id="KW-0378">Hydrolase</keyword>
<dbReference type="Gene3D" id="3.40.50.10890">
    <property type="match status" value="1"/>
</dbReference>
<dbReference type="InterPro" id="IPR022712">
    <property type="entry name" value="Beta_Casp"/>
</dbReference>
<dbReference type="OrthoDB" id="9803916at2"/>
<dbReference type="Pfam" id="PF00753">
    <property type="entry name" value="Lactamase_B"/>
    <property type="match status" value="1"/>
</dbReference>
<dbReference type="RefSeq" id="WP_146853478.1">
    <property type="nucleotide sequence ID" value="NZ_BKAG01000040.1"/>
</dbReference>
<dbReference type="EMBL" id="BKAG01000040">
    <property type="protein sequence ID" value="GEP44995.1"/>
    <property type="molecule type" value="Genomic_DNA"/>
</dbReference>
<feature type="domain" description="Metallo-beta-lactamase" evidence="2">
    <location>
        <begin position="13"/>
        <end position="217"/>
    </location>
</feature>
<dbReference type="SMART" id="SM00849">
    <property type="entry name" value="Lactamase_B"/>
    <property type="match status" value="1"/>
</dbReference>
<dbReference type="Pfam" id="PF10996">
    <property type="entry name" value="Beta-Casp"/>
    <property type="match status" value="1"/>
</dbReference>
<evidence type="ECO:0000259" key="3">
    <source>
        <dbReference type="SMART" id="SM01027"/>
    </source>
</evidence>
<dbReference type="AlphaFoldDB" id="A0A512ME23"/>
<evidence type="ECO:0000313" key="4">
    <source>
        <dbReference type="EMBL" id="GEP44995.1"/>
    </source>
</evidence>
<dbReference type="SUPFAM" id="SSF56281">
    <property type="entry name" value="Metallo-hydrolase/oxidoreductase"/>
    <property type="match status" value="1"/>
</dbReference>
<dbReference type="SMART" id="SM01027">
    <property type="entry name" value="Beta-Casp"/>
    <property type="match status" value="1"/>
</dbReference>
<sequence>MRFRNLTRRREIGANCYLLESGDHRVVLDAGMHPKQVGFDALPDFGPLPHDTADGIIITHAHHDHIGALPVLMRKQPSTPVFMTEITGEITSGMLHNSVNVMTAQRVENSISEYPLFTHKELDENRANYVYRDLNRPFEIPDTNMEASFYDAGHILGSTGVMIKEGGNTLFYTGDVNFEPQTISMAADFPTSGIDVLVVETTRGTYARPEGYSRKGEKERLAALIRDTFDANGSVLIPVFALGKTQEVMLMLHELHEEGLIPEMPLHIGGLGTKITVLYDHYSDRSRRNYKGFQLLEDVKMLIKPEKRGRRGGPRQFVYQPRTIYCLSSGMMTEGTASNQFASKFIDNPRNAVAFVGYTDPESPGFRLRHAKAGEKIKLSPDLPAVEANARIESYDLSAHATREQIADYVEKVRPKKLLLVHGETDSQDWFRARFAETLNGGTEIIQPNLHEPITLW</sequence>
<protein>
    <submittedName>
        <fullName evidence="4">Ysh1p: subunit of polyadenylation factor I</fullName>
    </submittedName>
</protein>
<dbReference type="Gene3D" id="3.60.15.10">
    <property type="entry name" value="Ribonuclease Z/Hydroxyacylglutathione hydrolase-like"/>
    <property type="match status" value="1"/>
</dbReference>
<accession>A0A512ME23</accession>
<proteinExistence type="predicted"/>
<evidence type="ECO:0000256" key="1">
    <source>
        <dbReference type="ARBA" id="ARBA00022801"/>
    </source>
</evidence>
<evidence type="ECO:0000313" key="5">
    <source>
        <dbReference type="Proteomes" id="UP000321577"/>
    </source>
</evidence>
<evidence type="ECO:0000259" key="2">
    <source>
        <dbReference type="SMART" id="SM00849"/>
    </source>
</evidence>
<dbReference type="Pfam" id="PF07521">
    <property type="entry name" value="RMMBL"/>
    <property type="match status" value="1"/>
</dbReference>
<feature type="domain" description="Beta-Casp" evidence="3">
    <location>
        <begin position="245"/>
        <end position="368"/>
    </location>
</feature>
<reference evidence="4 5" key="1">
    <citation type="submission" date="2019-07" db="EMBL/GenBank/DDBJ databases">
        <title>Whole genome shotgun sequence of Brevifollis gellanilyticus NBRC 108608.</title>
        <authorList>
            <person name="Hosoyama A."/>
            <person name="Uohara A."/>
            <person name="Ohji S."/>
            <person name="Ichikawa N."/>
        </authorList>
    </citation>
    <scope>NUCLEOTIDE SEQUENCE [LARGE SCALE GENOMIC DNA]</scope>
    <source>
        <strain evidence="4 5">NBRC 108608</strain>
    </source>
</reference>
<dbReference type="InterPro" id="IPR011108">
    <property type="entry name" value="RMMBL"/>
</dbReference>
<dbReference type="GO" id="GO:0016787">
    <property type="term" value="F:hydrolase activity"/>
    <property type="evidence" value="ECO:0007669"/>
    <property type="project" value="UniProtKB-KW"/>
</dbReference>
<dbReference type="PANTHER" id="PTHR11203:SF37">
    <property type="entry name" value="INTEGRATOR COMPLEX SUBUNIT 11"/>
    <property type="match status" value="1"/>
</dbReference>
<dbReference type="Proteomes" id="UP000321577">
    <property type="component" value="Unassembled WGS sequence"/>
</dbReference>